<evidence type="ECO:0000256" key="6">
    <source>
        <dbReference type="SAM" id="MobiDB-lite"/>
    </source>
</evidence>
<sequence length="1083" mass="114133">MSDSRQSPSDTRQPPSDNQQPPSDNQQPSSDNQQPPPAHEFSVAVIGMAARFPGADTVDAFWDNLVAGRDSLTRLTDADHLAAGGDPALLDDPYHVRVVREIDGMDRFDADYFGYRPAEAALLDPQQRVFLEVAHHAFENSGHVPSRNPGPVGVYAGAGLSRYYTANLAPWYAAQPGSLDQMAALSGNSPGTLSTRVSYLLGLTGPSVNVQTACSTSLVAVHAACQDLLAHRCDLALAGGVALNPHARLGYRHVEDGPYSPDGRVRAFDADAAGMSQGDGAGAVVLKRLDDALADGDTVRAVILGSAVNNDGDRKVGFTAPSAQGQTEVILAALAEADVDAASIGYVEAHGTGTPVGDPIELTALQVAFDQAGGHPGGCLIGSVKSNIGHLDAAAGIAGLVKTVLALEHGTVPATLHHDRPNPLFDWDDAPFEVATSASPWRLPGPRRAAVSSFGIGGTNAHLVLEQPPTALEQPPTVLEQPPSPHPATDREAPPREPADDEAYTLLTLSARTPAALDTLARDTAAHLDTHPELEPQDVAHTLNSGRLAHPWRRTLVVRDLAQAVEQLRAAPRTEPRPAVHRPLGLLLPGGGVHYDGMGAGLYAREPVFRDIIDDCARILRPVLGHDLRTALYGPAGTGPGAGPGLGRGTDPGEHTARIDGVATGLRPAAFPAIVATQYALAGLLESKGLAPAALLGHSLGEYTAACLSGVIALEDVLPLMAERERLFAEVGGLTLSVRLGEQAVAPLLSPDTAVAAVNSLETCTVSGTAEAVLALEQRLAAAGVDHHRLRTPSAVHTPLLDPVLGEFRELVAQLPLRKPQIPYVSNVTGTWMTAQDATDPDYWVAHCRRTVRFADALRTLGADDPGPLLLEAGPGGGLGKLARQVLGPEAATVTAIRHAYAEQTDEAFLLEAIGSLWRHGADGARDTWRLGGPPTRRPRPVPLPGYPFERRRYWIDPPEQGRTPKGGPVLSTGDPDAPEARHTRRAPTVPDPTGDDRLHQLHQVVAVWERLLGIDGITPDDNFFDLGGDSLLLMRAAAEVRDLLGAQLSVRRLYVNQRLTPAGFLAEAADTSTAPASTVPAP</sequence>
<feature type="compositionally biased region" description="Low complexity" evidence="6">
    <location>
        <begin position="13"/>
        <end position="33"/>
    </location>
</feature>
<dbReference type="PROSITE" id="PS50075">
    <property type="entry name" value="CARRIER"/>
    <property type="match status" value="1"/>
</dbReference>
<dbReference type="SMART" id="SM00823">
    <property type="entry name" value="PKS_PP"/>
    <property type="match status" value="1"/>
</dbReference>
<dbReference type="GO" id="GO:0071770">
    <property type="term" value="P:DIM/DIP cell wall layer assembly"/>
    <property type="evidence" value="ECO:0007669"/>
    <property type="project" value="TreeGrafter"/>
</dbReference>
<dbReference type="InterPro" id="IPR036736">
    <property type="entry name" value="ACP-like_sf"/>
</dbReference>
<dbReference type="Pfam" id="PF00698">
    <property type="entry name" value="Acyl_transf_1"/>
    <property type="match status" value="1"/>
</dbReference>
<protein>
    <submittedName>
        <fullName evidence="9">Acyltransferase domain-containing protein</fullName>
    </submittedName>
</protein>
<dbReference type="CDD" id="cd00833">
    <property type="entry name" value="PKS"/>
    <property type="match status" value="1"/>
</dbReference>
<feature type="compositionally biased region" description="Gly residues" evidence="6">
    <location>
        <begin position="636"/>
        <end position="650"/>
    </location>
</feature>
<keyword evidence="10" id="KW-1185">Reference proteome</keyword>
<evidence type="ECO:0000313" key="10">
    <source>
        <dbReference type="Proteomes" id="UP000263094"/>
    </source>
</evidence>
<evidence type="ECO:0000256" key="2">
    <source>
        <dbReference type="ARBA" id="ARBA00022553"/>
    </source>
</evidence>
<feature type="region of interest" description="Disordered" evidence="6">
    <location>
        <begin position="473"/>
        <end position="498"/>
    </location>
</feature>
<dbReference type="InterPro" id="IPR009081">
    <property type="entry name" value="PP-bd_ACP"/>
</dbReference>
<dbReference type="Gene3D" id="1.10.1200.10">
    <property type="entry name" value="ACP-like"/>
    <property type="match status" value="1"/>
</dbReference>
<evidence type="ECO:0000313" key="9">
    <source>
        <dbReference type="EMBL" id="RFU84395.1"/>
    </source>
</evidence>
<dbReference type="InterPro" id="IPR006162">
    <property type="entry name" value="Ppantetheine_attach_site"/>
</dbReference>
<dbReference type="Gene3D" id="3.40.47.10">
    <property type="match status" value="1"/>
</dbReference>
<dbReference type="AlphaFoldDB" id="A0A372M1L4"/>
<keyword evidence="5 9" id="KW-0012">Acyltransferase</keyword>
<feature type="region of interest" description="Disordered" evidence="6">
    <location>
        <begin position="957"/>
        <end position="997"/>
    </location>
</feature>
<dbReference type="PANTHER" id="PTHR43775:SF37">
    <property type="entry name" value="SI:DKEY-61P9.11"/>
    <property type="match status" value="1"/>
</dbReference>
<evidence type="ECO:0000259" key="7">
    <source>
        <dbReference type="PROSITE" id="PS50075"/>
    </source>
</evidence>
<proteinExistence type="predicted"/>
<organism evidence="9 10">
    <name type="scientific">Streptomyces triticagri</name>
    <dbReference type="NCBI Taxonomy" id="2293568"/>
    <lineage>
        <taxon>Bacteria</taxon>
        <taxon>Bacillati</taxon>
        <taxon>Actinomycetota</taxon>
        <taxon>Actinomycetes</taxon>
        <taxon>Kitasatosporales</taxon>
        <taxon>Streptomycetaceae</taxon>
        <taxon>Streptomyces</taxon>
    </lineage>
</organism>
<feature type="compositionally biased region" description="Basic and acidic residues" evidence="6">
    <location>
        <begin position="488"/>
        <end position="498"/>
    </location>
</feature>
<dbReference type="PANTHER" id="PTHR43775">
    <property type="entry name" value="FATTY ACID SYNTHASE"/>
    <property type="match status" value="1"/>
</dbReference>
<dbReference type="OrthoDB" id="9778690at2"/>
<dbReference type="SMART" id="SM00827">
    <property type="entry name" value="PKS_AT"/>
    <property type="match status" value="1"/>
</dbReference>
<dbReference type="InterPro" id="IPR050091">
    <property type="entry name" value="PKS_NRPS_Biosynth_Enz"/>
</dbReference>
<name>A0A372M1L4_9ACTN</name>
<dbReference type="InterPro" id="IPR014030">
    <property type="entry name" value="Ketoacyl_synth_N"/>
</dbReference>
<feature type="region of interest" description="Disordered" evidence="6">
    <location>
        <begin position="1"/>
        <end position="38"/>
    </location>
</feature>
<dbReference type="GO" id="GO:0004312">
    <property type="term" value="F:fatty acid synthase activity"/>
    <property type="evidence" value="ECO:0007669"/>
    <property type="project" value="TreeGrafter"/>
</dbReference>
<dbReference type="EMBL" id="QUAK01000120">
    <property type="protein sequence ID" value="RFU84395.1"/>
    <property type="molecule type" value="Genomic_DNA"/>
</dbReference>
<dbReference type="PROSITE" id="PS00012">
    <property type="entry name" value="PHOSPHOPANTETHEINE"/>
    <property type="match status" value="1"/>
</dbReference>
<keyword evidence="4" id="KW-0045">Antibiotic biosynthesis</keyword>
<dbReference type="Gene3D" id="3.40.366.10">
    <property type="entry name" value="Malonyl-Coenzyme A Acyl Carrier Protein, domain 2"/>
    <property type="match status" value="1"/>
</dbReference>
<dbReference type="GO" id="GO:0006633">
    <property type="term" value="P:fatty acid biosynthetic process"/>
    <property type="evidence" value="ECO:0007669"/>
    <property type="project" value="InterPro"/>
</dbReference>
<evidence type="ECO:0000259" key="8">
    <source>
        <dbReference type="PROSITE" id="PS52004"/>
    </source>
</evidence>
<dbReference type="InterPro" id="IPR018201">
    <property type="entry name" value="Ketoacyl_synth_AS"/>
</dbReference>
<dbReference type="InterPro" id="IPR014043">
    <property type="entry name" value="Acyl_transferase_dom"/>
</dbReference>
<dbReference type="InterPro" id="IPR016035">
    <property type="entry name" value="Acyl_Trfase/lysoPLipase"/>
</dbReference>
<dbReference type="Proteomes" id="UP000263094">
    <property type="component" value="Unassembled WGS sequence"/>
</dbReference>
<dbReference type="GO" id="GO:0031177">
    <property type="term" value="F:phosphopantetheine binding"/>
    <property type="evidence" value="ECO:0007669"/>
    <property type="project" value="InterPro"/>
</dbReference>
<feature type="domain" description="Carrier" evidence="7">
    <location>
        <begin position="996"/>
        <end position="1073"/>
    </location>
</feature>
<dbReference type="Pfam" id="PF02801">
    <property type="entry name" value="Ketoacyl-synt_C"/>
    <property type="match status" value="1"/>
</dbReference>
<dbReference type="InterPro" id="IPR014031">
    <property type="entry name" value="Ketoacyl_synth_C"/>
</dbReference>
<evidence type="ECO:0000256" key="1">
    <source>
        <dbReference type="ARBA" id="ARBA00022450"/>
    </source>
</evidence>
<dbReference type="Pfam" id="PF00550">
    <property type="entry name" value="PP-binding"/>
    <property type="match status" value="1"/>
</dbReference>
<dbReference type="SUPFAM" id="SSF53901">
    <property type="entry name" value="Thiolase-like"/>
    <property type="match status" value="1"/>
</dbReference>
<dbReference type="Gene3D" id="3.30.70.3290">
    <property type="match status" value="1"/>
</dbReference>
<feature type="domain" description="Ketosynthase family 3 (KS3)" evidence="8">
    <location>
        <begin position="40"/>
        <end position="467"/>
    </location>
</feature>
<dbReference type="Pfam" id="PF00109">
    <property type="entry name" value="ketoacyl-synt"/>
    <property type="match status" value="1"/>
</dbReference>
<keyword evidence="3 9" id="KW-0808">Transferase</keyword>
<evidence type="ECO:0000256" key="3">
    <source>
        <dbReference type="ARBA" id="ARBA00022679"/>
    </source>
</evidence>
<dbReference type="InterPro" id="IPR016039">
    <property type="entry name" value="Thiolase-like"/>
</dbReference>
<dbReference type="GO" id="GO:0005886">
    <property type="term" value="C:plasma membrane"/>
    <property type="evidence" value="ECO:0007669"/>
    <property type="project" value="TreeGrafter"/>
</dbReference>
<keyword evidence="1" id="KW-0596">Phosphopantetheine</keyword>
<dbReference type="InterPro" id="IPR001227">
    <property type="entry name" value="Ac_transferase_dom_sf"/>
</dbReference>
<keyword evidence="2" id="KW-0597">Phosphoprotein</keyword>
<evidence type="ECO:0000256" key="4">
    <source>
        <dbReference type="ARBA" id="ARBA00023194"/>
    </source>
</evidence>
<feature type="region of interest" description="Disordered" evidence="6">
    <location>
        <begin position="635"/>
        <end position="656"/>
    </location>
</feature>
<dbReference type="GO" id="GO:0017000">
    <property type="term" value="P:antibiotic biosynthetic process"/>
    <property type="evidence" value="ECO:0007669"/>
    <property type="project" value="UniProtKB-KW"/>
</dbReference>
<dbReference type="InterPro" id="IPR020841">
    <property type="entry name" value="PKS_Beta-ketoAc_synthase_dom"/>
</dbReference>
<dbReference type="PROSITE" id="PS00606">
    <property type="entry name" value="KS3_1"/>
    <property type="match status" value="1"/>
</dbReference>
<evidence type="ECO:0000256" key="5">
    <source>
        <dbReference type="ARBA" id="ARBA00023315"/>
    </source>
</evidence>
<dbReference type="GO" id="GO:0005737">
    <property type="term" value="C:cytoplasm"/>
    <property type="evidence" value="ECO:0007669"/>
    <property type="project" value="TreeGrafter"/>
</dbReference>
<feature type="compositionally biased region" description="Polar residues" evidence="6">
    <location>
        <begin position="1"/>
        <end position="12"/>
    </location>
</feature>
<dbReference type="SUPFAM" id="SSF52151">
    <property type="entry name" value="FabD/lysophospholipase-like"/>
    <property type="match status" value="1"/>
</dbReference>
<dbReference type="PROSITE" id="PS52004">
    <property type="entry name" value="KS3_2"/>
    <property type="match status" value="1"/>
</dbReference>
<dbReference type="SMART" id="SM00825">
    <property type="entry name" value="PKS_KS"/>
    <property type="match status" value="1"/>
</dbReference>
<dbReference type="InterPro" id="IPR020806">
    <property type="entry name" value="PKS_PP-bd"/>
</dbReference>
<gene>
    <name evidence="9" type="ORF">DY218_22290</name>
</gene>
<dbReference type="InterPro" id="IPR016036">
    <property type="entry name" value="Malonyl_transacylase_ACP-bd"/>
</dbReference>
<dbReference type="SUPFAM" id="SSF47336">
    <property type="entry name" value="ACP-like"/>
    <property type="match status" value="1"/>
</dbReference>
<dbReference type="RefSeq" id="WP_128557886.1">
    <property type="nucleotide sequence ID" value="NZ_QUAK01000120.1"/>
</dbReference>
<dbReference type="GO" id="GO:0004315">
    <property type="term" value="F:3-oxoacyl-[acyl-carrier-protein] synthase activity"/>
    <property type="evidence" value="ECO:0007669"/>
    <property type="project" value="InterPro"/>
</dbReference>
<comment type="caution">
    <text evidence="9">The sequence shown here is derived from an EMBL/GenBank/DDBJ whole genome shotgun (WGS) entry which is preliminary data.</text>
</comment>
<dbReference type="Pfam" id="PF22621">
    <property type="entry name" value="CurL-like_PKS_C"/>
    <property type="match status" value="1"/>
</dbReference>
<accession>A0A372M1L4</accession>
<dbReference type="SUPFAM" id="SSF55048">
    <property type="entry name" value="Probable ACP-binding domain of malonyl-CoA ACP transacylase"/>
    <property type="match status" value="1"/>
</dbReference>
<reference evidence="9 10" key="1">
    <citation type="submission" date="2018-08" db="EMBL/GenBank/DDBJ databases">
        <title>Isolation, diversity and antifungal activity of Actinobacteria from wheat.</title>
        <authorList>
            <person name="Han C."/>
        </authorList>
    </citation>
    <scope>NUCLEOTIDE SEQUENCE [LARGE SCALE GENOMIC DNA]</scope>
    <source>
        <strain evidence="9 10">NEAU-YY421</strain>
    </source>
</reference>